<name>A0A1W9ZRT2_MYCAN</name>
<dbReference type="AlphaFoldDB" id="A0A1W9ZRT2"/>
<proteinExistence type="predicted"/>
<keyword evidence="2" id="KW-1185">Reference proteome</keyword>
<dbReference type="Proteomes" id="UP000192284">
    <property type="component" value="Unassembled WGS sequence"/>
</dbReference>
<reference evidence="1 2" key="1">
    <citation type="submission" date="2017-02" db="EMBL/GenBank/DDBJ databases">
        <title>The new phylogeny of genus Mycobacterium.</title>
        <authorList>
            <person name="Tortoli E."/>
            <person name="Trovato A."/>
            <person name="Cirillo D.M."/>
        </authorList>
    </citation>
    <scope>NUCLEOTIDE SEQUENCE [LARGE SCALE GENOMIC DNA]</scope>
    <source>
        <strain evidence="1 2">DSM 45057</strain>
    </source>
</reference>
<dbReference type="SUPFAM" id="SSF53271">
    <property type="entry name" value="PRTase-like"/>
    <property type="match status" value="1"/>
</dbReference>
<organism evidence="1 2">
    <name type="scientific">Mycobacterium angelicum</name>
    <dbReference type="NCBI Taxonomy" id="470074"/>
    <lineage>
        <taxon>Bacteria</taxon>
        <taxon>Bacillati</taxon>
        <taxon>Actinomycetota</taxon>
        <taxon>Actinomycetes</taxon>
        <taxon>Mycobacteriales</taxon>
        <taxon>Mycobacteriaceae</taxon>
        <taxon>Mycobacterium</taxon>
    </lineage>
</organism>
<evidence type="ECO:0000313" key="1">
    <source>
        <dbReference type="EMBL" id="ORA20499.1"/>
    </source>
</evidence>
<sequence>MLATPIGPSDTAELFAGYADQVVLLETPVPYFAVGQAYRNFDQTSDDEVIALLRNARNGFRAIPWHPNGVVVSRTAAEAAGTGSPITSDLPCSVMQAGDRSVRAGLDIR</sequence>
<dbReference type="EMBL" id="MVHE01000022">
    <property type="protein sequence ID" value="ORA20499.1"/>
    <property type="molecule type" value="Genomic_DNA"/>
</dbReference>
<protein>
    <submittedName>
        <fullName evidence="1">Uncharacterized protein</fullName>
    </submittedName>
</protein>
<dbReference type="Gene3D" id="3.40.50.2020">
    <property type="match status" value="1"/>
</dbReference>
<dbReference type="InterPro" id="IPR029057">
    <property type="entry name" value="PRTase-like"/>
</dbReference>
<evidence type="ECO:0000313" key="2">
    <source>
        <dbReference type="Proteomes" id="UP000192284"/>
    </source>
</evidence>
<dbReference type="RefSeq" id="WP_083113933.1">
    <property type="nucleotide sequence ID" value="NZ_JACKTS010000046.1"/>
</dbReference>
<gene>
    <name evidence="1" type="ORF">BST12_15185</name>
</gene>
<accession>A0A1W9ZRT2</accession>
<comment type="caution">
    <text evidence="1">The sequence shown here is derived from an EMBL/GenBank/DDBJ whole genome shotgun (WGS) entry which is preliminary data.</text>
</comment>